<dbReference type="InterPro" id="IPR029021">
    <property type="entry name" value="Prot-tyrosine_phosphatase-like"/>
</dbReference>
<reference evidence="3" key="1">
    <citation type="submission" date="2017-02" db="UniProtKB">
        <authorList>
            <consortium name="WormBaseParasite"/>
        </authorList>
    </citation>
    <scope>IDENTIFICATION</scope>
</reference>
<dbReference type="PANTHER" id="PTHR19134">
    <property type="entry name" value="RECEPTOR-TYPE TYROSINE-PROTEIN PHOSPHATASE"/>
    <property type="match status" value="1"/>
</dbReference>
<dbReference type="SUPFAM" id="SSF52799">
    <property type="entry name" value="(Phosphotyrosine protein) phosphatases II"/>
    <property type="match status" value="1"/>
</dbReference>
<proteinExistence type="predicted"/>
<dbReference type="PROSITE" id="PS50055">
    <property type="entry name" value="TYR_PHOSPHATASE_PTP"/>
    <property type="match status" value="1"/>
</dbReference>
<dbReference type="WBParaSite" id="HNAJ_0000448001-mRNA-1">
    <property type="protein sequence ID" value="HNAJ_0000448001-mRNA-1"/>
    <property type="gene ID" value="HNAJ_0000448001"/>
</dbReference>
<dbReference type="Gene3D" id="3.90.190.10">
    <property type="entry name" value="Protein tyrosine phosphatase superfamily"/>
    <property type="match status" value="1"/>
</dbReference>
<feature type="domain" description="Tyrosine-protein phosphatase" evidence="2">
    <location>
        <begin position="110"/>
        <end position="308"/>
    </location>
</feature>
<accession>A0A0R3TBP1</accession>
<name>A0A0R3TBP1_RODNA</name>
<protein>
    <submittedName>
        <fullName evidence="3">Tyrosine-protein phosphatase domain-containing protein</fullName>
    </submittedName>
</protein>
<dbReference type="InterPro" id="IPR050348">
    <property type="entry name" value="Protein-Tyr_Phosphatase"/>
</dbReference>
<evidence type="ECO:0000259" key="2">
    <source>
        <dbReference type="PROSITE" id="PS50055"/>
    </source>
</evidence>
<evidence type="ECO:0000256" key="1">
    <source>
        <dbReference type="SAM" id="Phobius"/>
    </source>
</evidence>
<evidence type="ECO:0000313" key="3">
    <source>
        <dbReference type="WBParaSite" id="HNAJ_0000448001-mRNA-1"/>
    </source>
</evidence>
<keyword evidence="1" id="KW-0472">Membrane</keyword>
<dbReference type="Pfam" id="PF00102">
    <property type="entry name" value="Y_phosphatase"/>
    <property type="match status" value="1"/>
</dbReference>
<dbReference type="AlphaFoldDB" id="A0A0R3TBP1"/>
<sequence length="322" mass="36333">LGLIVSLVVVCVILVILLILLIVFWKRIKRICNKPDVDESTNVIDPNTNGVKSEDPITPNNMIEDFVIKDFVINYVESEEPITSNNVLYPPVAFGNFKNHVESLKAEGQMSKLFQYLKDLATEQERRLQLSVNAANEMKSRNRYSDILPYDQSMVILGHKWPLPLTDPKPNVISGLLSAAYVNASFVRGPLFTPTGCAVPATYSQSPDYITTQGPLENTVADFLTMIYQQRVPHIMMLCRNVEDERDKCARYWPSEPERGGVETFTSEHHTVTVTFLEIELLESGVRRVISICPHDEKDAIVNNQSIRLNTLFVLLTSDCST</sequence>
<feature type="transmembrane region" description="Helical" evidence="1">
    <location>
        <begin position="6"/>
        <end position="25"/>
    </location>
</feature>
<organism evidence="3">
    <name type="scientific">Rodentolepis nana</name>
    <name type="common">Dwarf tapeworm</name>
    <name type="synonym">Hymenolepis nana</name>
    <dbReference type="NCBI Taxonomy" id="102285"/>
    <lineage>
        <taxon>Eukaryota</taxon>
        <taxon>Metazoa</taxon>
        <taxon>Spiralia</taxon>
        <taxon>Lophotrochozoa</taxon>
        <taxon>Platyhelminthes</taxon>
        <taxon>Cestoda</taxon>
        <taxon>Eucestoda</taxon>
        <taxon>Cyclophyllidea</taxon>
        <taxon>Hymenolepididae</taxon>
        <taxon>Rodentolepis</taxon>
    </lineage>
</organism>
<dbReference type="PANTHER" id="PTHR19134:SF449">
    <property type="entry name" value="TYROSINE-PROTEIN PHOSPHATASE 1"/>
    <property type="match status" value="1"/>
</dbReference>
<keyword evidence="1" id="KW-0812">Transmembrane</keyword>
<keyword evidence="1" id="KW-1133">Transmembrane helix</keyword>
<dbReference type="SMART" id="SM00194">
    <property type="entry name" value="PTPc"/>
    <property type="match status" value="1"/>
</dbReference>
<dbReference type="InterPro" id="IPR000242">
    <property type="entry name" value="PTP_cat"/>
</dbReference>
<dbReference type="CDD" id="cd00047">
    <property type="entry name" value="PTPc"/>
    <property type="match status" value="1"/>
</dbReference>
<dbReference type="GO" id="GO:0004725">
    <property type="term" value="F:protein tyrosine phosphatase activity"/>
    <property type="evidence" value="ECO:0007669"/>
    <property type="project" value="InterPro"/>
</dbReference>
<dbReference type="STRING" id="102285.A0A0R3TBP1"/>